<accession>A0A7C4HCT1</accession>
<feature type="transmembrane region" description="Helical" evidence="1">
    <location>
        <begin position="85"/>
        <end position="109"/>
    </location>
</feature>
<feature type="transmembrane region" description="Helical" evidence="1">
    <location>
        <begin position="341"/>
        <end position="362"/>
    </location>
</feature>
<feature type="transmembrane region" description="Helical" evidence="1">
    <location>
        <begin position="129"/>
        <end position="150"/>
    </location>
</feature>
<proteinExistence type="predicted"/>
<dbReference type="EMBL" id="DTBJ01000008">
    <property type="protein sequence ID" value="HGM58084.1"/>
    <property type="molecule type" value="Genomic_DNA"/>
</dbReference>
<feature type="transmembrane region" description="Helical" evidence="1">
    <location>
        <begin position="171"/>
        <end position="193"/>
    </location>
</feature>
<sequence length="473" mass="50981">MNLIANIPVQQIAEQEFIERIVNAFTDIVVNIINYLPRILGAIIIVLIGYLLGLIIKNAVLFIINKVLERPLERTKVGKSLKESGIDLGALISSLVMAIVIIVSIIAAIDILQLTGFTGEVVSTIARAILNIVAGITILAIGIPLALIAAEYLSTFLLGPLKEKHGLGVSLIYSISALVLSIFVLALALNVMFNYPLLINSLVEIAPAFIGAGVILLIGYLLGDAIGGIVNKIVESIVAKPLESTDIGKSISEAKIDLPSLIGGLTKAFIIVVAIVAAIELLKIGGLTGELMISIANYLPKLIGGIAILTLGLILVVLLAKYIGRFIRTMFRERYQPLGELAENIIMLGLIAVIVTIALNVMELYGYFVYPLILGVVIIISGIFISEIIGRLLRESYPEYVRLTPFVETIIIIIFVLIGVAAIFSQFEGVSQILLPISFGISIAFAIILLPIVFYYARLAWREAAKVSSEKSE</sequence>
<dbReference type="InterPro" id="IPR008910">
    <property type="entry name" value="MSC_TM_helix"/>
</dbReference>
<feature type="transmembrane region" description="Helical" evidence="1">
    <location>
        <begin position="302"/>
        <end position="320"/>
    </location>
</feature>
<evidence type="ECO:0000256" key="1">
    <source>
        <dbReference type="SAM" id="Phobius"/>
    </source>
</evidence>
<keyword evidence="1" id="KW-0812">Transmembrane</keyword>
<name>A0A7C4HCT1_STAMA</name>
<feature type="transmembrane region" description="Helical" evidence="1">
    <location>
        <begin position="258"/>
        <end position="282"/>
    </location>
</feature>
<keyword evidence="1" id="KW-0472">Membrane</keyword>
<comment type="caution">
    <text evidence="2">The sequence shown here is derived from an EMBL/GenBank/DDBJ whole genome shotgun (WGS) entry which is preliminary data.</text>
</comment>
<keyword evidence="1" id="KW-1133">Transmembrane helix</keyword>
<feature type="transmembrane region" description="Helical" evidence="1">
    <location>
        <begin position="205"/>
        <end position="223"/>
    </location>
</feature>
<dbReference type="AlphaFoldDB" id="A0A7C4HCT1"/>
<feature type="transmembrane region" description="Helical" evidence="1">
    <location>
        <begin position="405"/>
        <end position="427"/>
    </location>
</feature>
<feature type="transmembrane region" description="Helical" evidence="1">
    <location>
        <begin position="39"/>
        <end position="64"/>
    </location>
</feature>
<gene>
    <name evidence="2" type="ORF">ENU14_00615</name>
</gene>
<protein>
    <submittedName>
        <fullName evidence="2">Uncharacterized protein</fullName>
    </submittedName>
</protein>
<evidence type="ECO:0000313" key="2">
    <source>
        <dbReference type="EMBL" id="HGM58084.1"/>
    </source>
</evidence>
<reference evidence="2" key="1">
    <citation type="journal article" date="2020" name="mSystems">
        <title>Genome- and Community-Level Interaction Insights into Carbon Utilization and Element Cycling Functions of Hydrothermarchaeota in Hydrothermal Sediment.</title>
        <authorList>
            <person name="Zhou Z."/>
            <person name="Liu Y."/>
            <person name="Xu W."/>
            <person name="Pan J."/>
            <person name="Luo Z.H."/>
            <person name="Li M."/>
        </authorList>
    </citation>
    <scope>NUCLEOTIDE SEQUENCE [LARGE SCALE GENOMIC DNA]</scope>
    <source>
        <strain evidence="2">SpSt-642</strain>
    </source>
</reference>
<feature type="transmembrane region" description="Helical" evidence="1">
    <location>
        <begin position="368"/>
        <end position="393"/>
    </location>
</feature>
<organism evidence="2">
    <name type="scientific">Staphylothermus marinus</name>
    <dbReference type="NCBI Taxonomy" id="2280"/>
    <lineage>
        <taxon>Archaea</taxon>
        <taxon>Thermoproteota</taxon>
        <taxon>Thermoprotei</taxon>
        <taxon>Desulfurococcales</taxon>
        <taxon>Desulfurococcaceae</taxon>
        <taxon>Staphylothermus</taxon>
    </lineage>
</organism>
<feature type="transmembrane region" description="Helical" evidence="1">
    <location>
        <begin position="433"/>
        <end position="457"/>
    </location>
</feature>
<dbReference type="Pfam" id="PF05552">
    <property type="entry name" value="MS_channel_1st_1"/>
    <property type="match status" value="2"/>
</dbReference>